<dbReference type="EMBL" id="JBHSLU010000123">
    <property type="protein sequence ID" value="MFC5508792.1"/>
    <property type="molecule type" value="Genomic_DNA"/>
</dbReference>
<dbReference type="Gene3D" id="1.10.150.240">
    <property type="entry name" value="Putative phosphatase, domain 2"/>
    <property type="match status" value="1"/>
</dbReference>
<evidence type="ECO:0000256" key="2">
    <source>
        <dbReference type="ARBA" id="ARBA00006171"/>
    </source>
</evidence>
<name>A0ABW0PBA2_9HYPH</name>
<evidence type="ECO:0000256" key="3">
    <source>
        <dbReference type="ARBA" id="ARBA00022723"/>
    </source>
</evidence>
<dbReference type="SFLD" id="SFLDS00003">
    <property type="entry name" value="Haloacid_Dehalogenase"/>
    <property type="match status" value="1"/>
</dbReference>
<dbReference type="Pfam" id="PF00702">
    <property type="entry name" value="Hydrolase"/>
    <property type="match status" value="1"/>
</dbReference>
<dbReference type="Gene3D" id="3.40.50.1000">
    <property type="entry name" value="HAD superfamily/HAD-like"/>
    <property type="match status" value="1"/>
</dbReference>
<evidence type="ECO:0000256" key="4">
    <source>
        <dbReference type="ARBA" id="ARBA00022842"/>
    </source>
</evidence>
<dbReference type="PANTHER" id="PTHR46193:SF18">
    <property type="entry name" value="HEXITOL PHOSPHATASE B"/>
    <property type="match status" value="1"/>
</dbReference>
<dbReference type="InterPro" id="IPR023198">
    <property type="entry name" value="PGP-like_dom2"/>
</dbReference>
<accession>A0ABW0PBA2</accession>
<keyword evidence="5" id="KW-0119">Carbohydrate metabolism</keyword>
<comment type="caution">
    <text evidence="6">The sequence shown here is derived from an EMBL/GenBank/DDBJ whole genome shotgun (WGS) entry which is preliminary data.</text>
</comment>
<dbReference type="SFLD" id="SFLDG01135">
    <property type="entry name" value="C1.5.6:_HAD__Beta-PGM__Phospha"/>
    <property type="match status" value="1"/>
</dbReference>
<sequence length="233" mass="25129">MTTEPNPSSTKAWDQPAGALIFDMDGTIVDNMRFHDDAWENWHRAHGLPFDRPAFFRTTAGMAVGEIVGPYFPGASPDEIARLGEAKEALYRETYRPHVTPLPGLLPLMARARSCGVPMAVASAAPPENIALVLDTLGLRAEFATIISPSQGFRGKPHPDMFVEAARRMGVAPETCLVFEDAPNGVEAARRAGMRAVAMLTMLGAEGFAAYDNVVASATDFNALDRLPALRFG</sequence>
<dbReference type="InterPro" id="IPR036412">
    <property type="entry name" value="HAD-like_sf"/>
</dbReference>
<dbReference type="CDD" id="cd07505">
    <property type="entry name" value="HAD_BPGM-like"/>
    <property type="match status" value="1"/>
</dbReference>
<evidence type="ECO:0000256" key="1">
    <source>
        <dbReference type="ARBA" id="ARBA00001946"/>
    </source>
</evidence>
<comment type="similarity">
    <text evidence="2">Belongs to the HAD-like hydrolase superfamily. CbbY/CbbZ/Gph/YieH family.</text>
</comment>
<reference evidence="7" key="1">
    <citation type="journal article" date="2019" name="Int. J. Syst. Evol. Microbiol.">
        <title>The Global Catalogue of Microorganisms (GCM) 10K type strain sequencing project: providing services to taxonomists for standard genome sequencing and annotation.</title>
        <authorList>
            <consortium name="The Broad Institute Genomics Platform"/>
            <consortium name="The Broad Institute Genome Sequencing Center for Infectious Disease"/>
            <person name="Wu L."/>
            <person name="Ma J."/>
        </authorList>
    </citation>
    <scope>NUCLEOTIDE SEQUENCE [LARGE SCALE GENOMIC DNA]</scope>
    <source>
        <strain evidence="7">CCUG 43117</strain>
    </source>
</reference>
<keyword evidence="3" id="KW-0479">Metal-binding</keyword>
<comment type="cofactor">
    <cofactor evidence="1">
        <name>Mg(2+)</name>
        <dbReference type="ChEBI" id="CHEBI:18420"/>
    </cofactor>
</comment>
<evidence type="ECO:0000313" key="6">
    <source>
        <dbReference type="EMBL" id="MFC5508792.1"/>
    </source>
</evidence>
<dbReference type="InterPro" id="IPR051600">
    <property type="entry name" value="Beta-PGM-like"/>
</dbReference>
<dbReference type="SUPFAM" id="SSF56784">
    <property type="entry name" value="HAD-like"/>
    <property type="match status" value="1"/>
</dbReference>
<dbReference type="NCBIfam" id="TIGR01509">
    <property type="entry name" value="HAD-SF-IA-v3"/>
    <property type="match status" value="1"/>
</dbReference>
<organism evidence="6 7">
    <name type="scientific">Bosea massiliensis</name>
    <dbReference type="NCBI Taxonomy" id="151419"/>
    <lineage>
        <taxon>Bacteria</taxon>
        <taxon>Pseudomonadati</taxon>
        <taxon>Pseudomonadota</taxon>
        <taxon>Alphaproteobacteria</taxon>
        <taxon>Hyphomicrobiales</taxon>
        <taxon>Boseaceae</taxon>
        <taxon>Bosea</taxon>
    </lineage>
</organism>
<proteinExistence type="inferred from homology"/>
<dbReference type="InterPro" id="IPR006439">
    <property type="entry name" value="HAD-SF_hydro_IA"/>
</dbReference>
<dbReference type="PANTHER" id="PTHR46193">
    <property type="entry name" value="6-PHOSPHOGLUCONATE PHOSPHATASE"/>
    <property type="match status" value="1"/>
</dbReference>
<dbReference type="RefSeq" id="WP_066721801.1">
    <property type="nucleotide sequence ID" value="NZ_JBHSLU010000123.1"/>
</dbReference>
<keyword evidence="7" id="KW-1185">Reference proteome</keyword>
<dbReference type="Proteomes" id="UP001596060">
    <property type="component" value="Unassembled WGS sequence"/>
</dbReference>
<evidence type="ECO:0000256" key="5">
    <source>
        <dbReference type="ARBA" id="ARBA00023277"/>
    </source>
</evidence>
<evidence type="ECO:0000313" key="7">
    <source>
        <dbReference type="Proteomes" id="UP001596060"/>
    </source>
</evidence>
<protein>
    <submittedName>
        <fullName evidence="6">HAD family hydrolase</fullName>
    </submittedName>
</protein>
<dbReference type="SFLD" id="SFLDG01129">
    <property type="entry name" value="C1.5:_HAD__Beta-PGM__Phosphata"/>
    <property type="match status" value="1"/>
</dbReference>
<dbReference type="GO" id="GO:0016787">
    <property type="term" value="F:hydrolase activity"/>
    <property type="evidence" value="ECO:0007669"/>
    <property type="project" value="UniProtKB-KW"/>
</dbReference>
<dbReference type="InterPro" id="IPR023214">
    <property type="entry name" value="HAD_sf"/>
</dbReference>
<keyword evidence="6" id="KW-0378">Hydrolase</keyword>
<gene>
    <name evidence="6" type="ORF">ACFPN9_26520</name>
</gene>
<keyword evidence="4" id="KW-0460">Magnesium</keyword>